<dbReference type="PANTHER" id="PTHR43788">
    <property type="entry name" value="DNA2/NAM7 HELICASE FAMILY MEMBER"/>
    <property type="match status" value="1"/>
</dbReference>
<dbReference type="Pfam" id="PF21185">
    <property type="entry name" value="RecD_N"/>
    <property type="match status" value="1"/>
</dbReference>
<dbReference type="Gene3D" id="3.40.50.300">
    <property type="entry name" value="P-loop containing nucleotide triphosphate hydrolases"/>
    <property type="match status" value="3"/>
</dbReference>
<dbReference type="InterPro" id="IPR041851">
    <property type="entry name" value="RecD_N_sf"/>
</dbReference>
<comment type="subunit">
    <text evidence="11">Heterotrimer of RecB, RecC and RecD. All subunits contribute to DNA-binding.</text>
</comment>
<dbReference type="Pfam" id="PF13538">
    <property type="entry name" value="UvrD_C_2"/>
    <property type="match status" value="1"/>
</dbReference>
<evidence type="ECO:0000259" key="12">
    <source>
        <dbReference type="SMART" id="SM00382"/>
    </source>
</evidence>
<evidence type="ECO:0000256" key="5">
    <source>
        <dbReference type="ARBA" id="ARBA00022806"/>
    </source>
</evidence>
<dbReference type="InterPro" id="IPR027785">
    <property type="entry name" value="UvrD-like_helicase_C"/>
</dbReference>
<dbReference type="CDD" id="cd18809">
    <property type="entry name" value="SF1_C_RecD"/>
    <property type="match status" value="1"/>
</dbReference>
<organism evidence="13 14">
    <name type="scientific">Reinekea marina</name>
    <dbReference type="NCBI Taxonomy" id="1310421"/>
    <lineage>
        <taxon>Bacteria</taxon>
        <taxon>Pseudomonadati</taxon>
        <taxon>Pseudomonadota</taxon>
        <taxon>Gammaproteobacteria</taxon>
        <taxon>Oceanospirillales</taxon>
        <taxon>Saccharospirillaceae</taxon>
        <taxon>Reinekea</taxon>
    </lineage>
</organism>
<keyword evidence="2 11" id="KW-0547">Nucleotide-binding</keyword>
<dbReference type="SUPFAM" id="SSF52540">
    <property type="entry name" value="P-loop containing nucleoside triphosphate hydrolases"/>
    <property type="match status" value="1"/>
</dbReference>
<dbReference type="RefSeq" id="WP_290280739.1">
    <property type="nucleotide sequence ID" value="NZ_JAUFQI010000001.1"/>
</dbReference>
<dbReference type="Pfam" id="PF13245">
    <property type="entry name" value="AAA_19"/>
    <property type="match status" value="1"/>
</dbReference>
<evidence type="ECO:0000256" key="3">
    <source>
        <dbReference type="ARBA" id="ARBA00022763"/>
    </source>
</evidence>
<evidence type="ECO:0000256" key="9">
    <source>
        <dbReference type="ARBA" id="ARBA00023204"/>
    </source>
</evidence>
<feature type="binding site" evidence="11">
    <location>
        <begin position="169"/>
        <end position="176"/>
    </location>
    <ligand>
        <name>ATP</name>
        <dbReference type="ChEBI" id="CHEBI:30616"/>
    </ligand>
</feature>
<sequence>MMNNQSMPFQPIDIALAKRVCQWHNATNSQLLMQSVLATSFALQQGHTCLSLKDCLQESPFNEMESFGFQPFPATDDWMAALSEFNLDPNSQSPIILHNQRLYLRRYFQFETEVLNFFKRHNQRITLDSKQAATARQYLNDFFAPSAEIDWQRAAAINALFSQVSLITGGPGTGKTYTVTRILATLVAISPSMPLIQLAAPTGKAAQRLAESIREAKQSMSLDLFVGEAIPDEATTIHRLLGVIPNSIHFKHDENNPINADILLIDEASMIDLPLMARLVRAIKPSTQVIFLGDADQLPSVAAGSVLTDLIERPHPGYSPERVKALAQFGIETSEISAQASTFRDDLTELKRSRRFDGGSGIGKLAKAILNGQPQPGITLFETQTDLEWLSTPLDKALKQWTAEYYRDLPSQRSLSDAFLQLKQFRILCAHREGEQGVEAINETISKQLNINRQPFYKGQPIMVTQNHYGLKLFNGDIGLVWPNESGQLMVWFESLEGYRAVAPGRLPSHETVFAMTIHKTQGSEFSHVAMVLPDAASAIVTRELIYTGLTRAKNAFTLVASSAVWKQGITNQVHRWAGLSSRLNQNDLEEGSEKGSKL</sequence>
<evidence type="ECO:0000313" key="13">
    <source>
        <dbReference type="EMBL" id="MFC3701571.1"/>
    </source>
</evidence>
<keyword evidence="9 11" id="KW-0234">DNA repair</keyword>
<comment type="catalytic activity">
    <reaction evidence="11">
        <text>ATP + H2O = ADP + phosphate + H(+)</text>
        <dbReference type="Rhea" id="RHEA:13065"/>
        <dbReference type="ChEBI" id="CHEBI:15377"/>
        <dbReference type="ChEBI" id="CHEBI:15378"/>
        <dbReference type="ChEBI" id="CHEBI:30616"/>
        <dbReference type="ChEBI" id="CHEBI:43474"/>
        <dbReference type="ChEBI" id="CHEBI:456216"/>
        <dbReference type="EC" id="5.6.2.3"/>
    </reaction>
</comment>
<dbReference type="SMART" id="SM00382">
    <property type="entry name" value="AAA"/>
    <property type="match status" value="1"/>
</dbReference>
<keyword evidence="6 11" id="KW-0269">Exonuclease</keyword>
<dbReference type="InterPro" id="IPR050534">
    <property type="entry name" value="Coronavir_polyprotein_1ab"/>
</dbReference>
<keyword evidence="14" id="KW-1185">Reference proteome</keyword>
<proteinExistence type="inferred from homology"/>
<keyword evidence="1 11" id="KW-0540">Nuclease</keyword>
<keyword evidence="4 11" id="KW-0378">Hydrolase</keyword>
<comment type="function">
    <text evidence="11">A helicase/nuclease that prepares dsDNA breaks (DSB) for recombinational DNA repair. Binds to DSBs and unwinds DNA via a highly rapid and processive ATP-dependent bidirectional helicase activity. Unwinds dsDNA until it encounters a Chi (crossover hotspot instigator) sequence from the 3' direction. Cuts ssDNA a few nucleotides 3' to the Chi site. The properties and activities of the enzyme are changed at Chi. The Chi-altered holoenzyme produces a long 3'-ssDNA overhang and facilitates RecA-binding to the ssDNA for homologous DNA recombination and repair. Holoenzyme degrades any linearized DNA that is unable to undergo homologous recombination. In the holoenzyme this subunit has ssDNA-dependent ATPase and 5'-3' helicase activity. When added to pre-assembled RecBC greatly stimulates nuclease activity and augments holoenzyme processivity. Negatively regulates the RecA-loading ability of RecBCD.</text>
</comment>
<comment type="similarity">
    <text evidence="11">Belongs to the RecD family.</text>
</comment>
<evidence type="ECO:0000256" key="8">
    <source>
        <dbReference type="ARBA" id="ARBA00023125"/>
    </source>
</evidence>
<dbReference type="EC" id="5.6.2.3" evidence="11"/>
<reference evidence="14" key="1">
    <citation type="journal article" date="2019" name="Int. J. Syst. Evol. Microbiol.">
        <title>The Global Catalogue of Microorganisms (GCM) 10K type strain sequencing project: providing services to taxonomists for standard genome sequencing and annotation.</title>
        <authorList>
            <consortium name="The Broad Institute Genomics Platform"/>
            <consortium name="The Broad Institute Genome Sequencing Center for Infectious Disease"/>
            <person name="Wu L."/>
            <person name="Ma J."/>
        </authorList>
    </citation>
    <scope>NUCLEOTIDE SEQUENCE [LARGE SCALE GENOMIC DNA]</scope>
    <source>
        <strain evidence="14">CECT 8288</strain>
    </source>
</reference>
<evidence type="ECO:0000256" key="2">
    <source>
        <dbReference type="ARBA" id="ARBA00022741"/>
    </source>
</evidence>
<dbReference type="NCBIfam" id="TIGR01447">
    <property type="entry name" value="recD"/>
    <property type="match status" value="1"/>
</dbReference>
<dbReference type="InterPro" id="IPR049550">
    <property type="entry name" value="RecD_N"/>
</dbReference>
<keyword evidence="5 11" id="KW-0347">Helicase</keyword>
<dbReference type="PANTHER" id="PTHR43788:SF6">
    <property type="entry name" value="DNA HELICASE B"/>
    <property type="match status" value="1"/>
</dbReference>
<protein>
    <recommendedName>
        <fullName evidence="11">RecBCD enzyme subunit RecD</fullName>
        <ecNumber evidence="11">5.6.2.3</ecNumber>
    </recommendedName>
    <alternativeName>
        <fullName evidence="11">DNA 5'-3' helicase subunit RecD</fullName>
    </alternativeName>
    <alternativeName>
        <fullName evidence="11">Exonuclease V subunit RecD</fullName>
        <shortName evidence="11">ExoV subunit RecD</shortName>
    </alternativeName>
    <alternativeName>
        <fullName evidence="11">Helicase/nuclease RecBCD subunit RecD</fullName>
    </alternativeName>
</protein>
<keyword evidence="3 11" id="KW-0227">DNA damage</keyword>
<keyword evidence="10 11" id="KW-0413">Isomerase</keyword>
<dbReference type="HAMAP" id="MF_01487">
    <property type="entry name" value="RecD"/>
    <property type="match status" value="1"/>
</dbReference>
<dbReference type="InterPro" id="IPR003593">
    <property type="entry name" value="AAA+_ATPase"/>
</dbReference>
<accession>A0ABV7WQT4</accession>
<gene>
    <name evidence="11 13" type="primary">recD</name>
    <name evidence="13" type="ORF">ACFOND_07985</name>
</gene>
<comment type="miscellaneous">
    <text evidence="11">In the RecBCD complex, RecB has a slow 3'-5' helicase, an exonuclease activity and loads RecA onto ssDNA, RecD has a fast 5'-3' helicase activity, while RecC stimulates the ATPase and processivity of the RecB helicase and contributes to recognition of the Chi site.</text>
</comment>
<dbReference type="InterPro" id="IPR027417">
    <property type="entry name" value="P-loop_NTPase"/>
</dbReference>
<evidence type="ECO:0000256" key="1">
    <source>
        <dbReference type="ARBA" id="ARBA00022722"/>
    </source>
</evidence>
<dbReference type="CDD" id="cd17933">
    <property type="entry name" value="DEXSc_RecD-like"/>
    <property type="match status" value="1"/>
</dbReference>
<feature type="domain" description="AAA+ ATPase" evidence="12">
    <location>
        <begin position="161"/>
        <end position="317"/>
    </location>
</feature>
<keyword evidence="8 11" id="KW-0238">DNA-binding</keyword>
<dbReference type="InterPro" id="IPR006344">
    <property type="entry name" value="RecD"/>
</dbReference>
<dbReference type="Gene3D" id="1.10.10.1020">
    <property type="entry name" value="RecBCD complex, subunit RecD, N-terminal domain"/>
    <property type="match status" value="1"/>
</dbReference>
<evidence type="ECO:0000256" key="7">
    <source>
        <dbReference type="ARBA" id="ARBA00022840"/>
    </source>
</evidence>
<name>A0ABV7WQT4_9GAMM</name>
<evidence type="ECO:0000256" key="10">
    <source>
        <dbReference type="ARBA" id="ARBA00023235"/>
    </source>
</evidence>
<dbReference type="Proteomes" id="UP001595710">
    <property type="component" value="Unassembled WGS sequence"/>
</dbReference>
<comment type="caution">
    <text evidence="13">The sequence shown here is derived from an EMBL/GenBank/DDBJ whole genome shotgun (WGS) entry which is preliminary data.</text>
</comment>
<evidence type="ECO:0000313" key="14">
    <source>
        <dbReference type="Proteomes" id="UP001595710"/>
    </source>
</evidence>
<dbReference type="GO" id="GO:0008854">
    <property type="term" value="F:exodeoxyribonuclease V activity"/>
    <property type="evidence" value="ECO:0007669"/>
    <property type="project" value="UniProtKB-EC"/>
</dbReference>
<evidence type="ECO:0000256" key="6">
    <source>
        <dbReference type="ARBA" id="ARBA00022839"/>
    </source>
</evidence>
<evidence type="ECO:0000256" key="4">
    <source>
        <dbReference type="ARBA" id="ARBA00022801"/>
    </source>
</evidence>
<evidence type="ECO:0000256" key="11">
    <source>
        <dbReference type="HAMAP-Rule" id="MF_01487"/>
    </source>
</evidence>
<dbReference type="EMBL" id="JBHRYN010000010">
    <property type="protein sequence ID" value="MFC3701571.1"/>
    <property type="molecule type" value="Genomic_DNA"/>
</dbReference>
<keyword evidence="7 11" id="KW-0067">ATP-binding</keyword>